<protein>
    <submittedName>
        <fullName evidence="1">Uncharacterized protein</fullName>
    </submittedName>
</protein>
<dbReference type="Proteomes" id="UP000030748">
    <property type="component" value="Unassembled WGS sequence"/>
</dbReference>
<proteinExistence type="predicted"/>
<organism evidence="1 2">
    <name type="scientific">Erythranthe guttata</name>
    <name type="common">Yellow monkey flower</name>
    <name type="synonym">Mimulus guttatus</name>
    <dbReference type="NCBI Taxonomy" id="4155"/>
    <lineage>
        <taxon>Eukaryota</taxon>
        <taxon>Viridiplantae</taxon>
        <taxon>Streptophyta</taxon>
        <taxon>Embryophyta</taxon>
        <taxon>Tracheophyta</taxon>
        <taxon>Spermatophyta</taxon>
        <taxon>Magnoliopsida</taxon>
        <taxon>eudicotyledons</taxon>
        <taxon>Gunneridae</taxon>
        <taxon>Pentapetalae</taxon>
        <taxon>asterids</taxon>
        <taxon>lamiids</taxon>
        <taxon>Lamiales</taxon>
        <taxon>Phrymaceae</taxon>
        <taxon>Erythranthe</taxon>
    </lineage>
</organism>
<accession>A0A022R4T4</accession>
<dbReference type="PANTHER" id="PTHR33356:SF17">
    <property type="entry name" value="TPX2 CENTRAL DOMAIN-CONTAINING PROTEIN"/>
    <property type="match status" value="1"/>
</dbReference>
<reference evidence="1" key="1">
    <citation type="journal article" date="2013" name="Proc. Natl. Acad. Sci. U.S.A.">
        <title>Fine-scale variation in meiotic recombination in Mimulus inferred from population shotgun sequencing.</title>
        <authorList>
            <person name="Hellsten U."/>
            <person name="Wright K.M."/>
            <person name="Jenkins J."/>
            <person name="Shu S."/>
            <person name="Yuan Y."/>
            <person name="Wessler S.R."/>
            <person name="Schmutz J."/>
            <person name="Willis J.H."/>
            <person name="Rokhsar D.S."/>
        </authorList>
    </citation>
    <scope>NUCLEOTIDE SEQUENCE [LARGE SCALE GENOMIC DNA]</scope>
</reference>
<evidence type="ECO:0000313" key="1">
    <source>
        <dbReference type="EMBL" id="EYU35266.1"/>
    </source>
</evidence>
<dbReference type="STRING" id="4155.A0A022R4T4"/>
<gene>
    <name evidence="1" type="ORF">MIMGU_mgv1a009540mg</name>
</gene>
<keyword evidence="2" id="KW-1185">Reference proteome</keyword>
<evidence type="ECO:0000313" key="2">
    <source>
        <dbReference type="Proteomes" id="UP000030748"/>
    </source>
</evidence>
<dbReference type="EMBL" id="KI630628">
    <property type="protein sequence ID" value="EYU35266.1"/>
    <property type="molecule type" value="Genomic_DNA"/>
</dbReference>
<dbReference type="PANTHER" id="PTHR33356">
    <property type="entry name" value="TIP41-LIKE PROTEIN"/>
    <property type="match status" value="1"/>
</dbReference>
<name>A0A022R4T4_ERYGU</name>
<sequence length="339" mass="37658">MQHKNLIFTSQETHLMIILFLQLERYNTALDHTHSLSLTTHHSLSLFFFVSLSNFAMELADSTDAAQGAGFWLPSEFFDDFLTDKENFRADSDSEFFFPTEFPYDFETQSTLDHAGSWSSGRSKDAVEDLISKLKLHGADVTRPTKHSGLLPHPRTLDQLRPAPTTNPNHSAFQNVYLQQQHIAKQSGGIWYSEPQMYPMRSGREMGQGAWLIHHQNPTRIVGSGHTAVLSGGSVGGGGGGGGAAVKRKSAGTGVFLPRRYGNINDSNAHSDSRKKPGYSALNKNVDNMNGFVQYRPHCHPDFAGRLNPNYEMLMARRNALMFATPANFATRRLLSDGL</sequence>
<dbReference type="AlphaFoldDB" id="A0A022R4T4"/>